<dbReference type="AlphaFoldDB" id="A0A2W4Q8G7"/>
<evidence type="ECO:0000313" key="2">
    <source>
        <dbReference type="EMBL" id="PZN68825.1"/>
    </source>
</evidence>
<organism evidence="2 3">
    <name type="scientific">Candidatus Methylumidiphilus alinenensis</name>
    <dbReference type="NCBI Taxonomy" id="2202197"/>
    <lineage>
        <taxon>Bacteria</taxon>
        <taxon>Pseudomonadati</taxon>
        <taxon>Pseudomonadota</taxon>
        <taxon>Gammaproteobacteria</taxon>
        <taxon>Methylococcales</taxon>
        <taxon>Candidatus Methylumidiphilus</taxon>
    </lineage>
</organism>
<dbReference type="Proteomes" id="UP000249396">
    <property type="component" value="Unassembled WGS sequence"/>
</dbReference>
<accession>A0A2W4Q8G7</accession>
<keyword evidence="1" id="KW-0732">Signal</keyword>
<name>A0A2W4Q8G7_9GAMM</name>
<evidence type="ECO:0000313" key="3">
    <source>
        <dbReference type="Proteomes" id="UP000249396"/>
    </source>
</evidence>
<feature type="chain" id="PRO_5015850155" evidence="1">
    <location>
        <begin position="28"/>
        <end position="152"/>
    </location>
</feature>
<dbReference type="EMBL" id="QJPH01000593">
    <property type="protein sequence ID" value="PZN68825.1"/>
    <property type="molecule type" value="Genomic_DNA"/>
</dbReference>
<sequence length="152" mass="15744">MKNTYLKNGFITALILAVIGYSGHTLAHSAGATIDSAGNNASATDLAQVICYDDGDGPTDHLYVTIQDNSPPVSGLLLSAQVYKDGHMTNVTDTVSGDANSSPSAKISGGDGVYYLSVSKTATGARDFTVTYHCQTAADVHTGTDITVLQVQ</sequence>
<protein>
    <submittedName>
        <fullName evidence="2">Uncharacterized protein</fullName>
    </submittedName>
</protein>
<evidence type="ECO:0000256" key="1">
    <source>
        <dbReference type="SAM" id="SignalP"/>
    </source>
</evidence>
<reference evidence="2 3" key="1">
    <citation type="journal article" date="2018" name="Aquat. Microb. Ecol.">
        <title>Gammaproteobacterial methanotrophs dominate.</title>
        <authorList>
            <person name="Rissanen A.J."/>
            <person name="Saarenheimo J."/>
            <person name="Tiirola M."/>
            <person name="Peura S."/>
            <person name="Aalto S.L."/>
            <person name="Karvinen A."/>
            <person name="Nykanen H."/>
        </authorList>
    </citation>
    <scope>NUCLEOTIDE SEQUENCE [LARGE SCALE GENOMIC DNA]</scope>
    <source>
        <strain evidence="2">AMbin10</strain>
    </source>
</reference>
<gene>
    <name evidence="2" type="ORF">DM484_30835</name>
</gene>
<proteinExistence type="predicted"/>
<feature type="signal peptide" evidence="1">
    <location>
        <begin position="1"/>
        <end position="27"/>
    </location>
</feature>
<comment type="caution">
    <text evidence="2">The sequence shown here is derived from an EMBL/GenBank/DDBJ whole genome shotgun (WGS) entry which is preliminary data.</text>
</comment>